<dbReference type="SMART" id="SM00248">
    <property type="entry name" value="ANK"/>
    <property type="match status" value="8"/>
</dbReference>
<name>A0A0N1HVX1_LEPSE</name>
<keyword evidence="5" id="KW-1185">Reference proteome</keyword>
<dbReference type="OMA" id="NDARMTY"/>
<evidence type="ECO:0000313" key="4">
    <source>
        <dbReference type="EMBL" id="KPI84845.1"/>
    </source>
</evidence>
<proteinExistence type="predicted"/>
<dbReference type="SUPFAM" id="SSF48403">
    <property type="entry name" value="Ankyrin repeat"/>
    <property type="match status" value="1"/>
</dbReference>
<evidence type="ECO:0000256" key="2">
    <source>
        <dbReference type="ARBA" id="ARBA00023043"/>
    </source>
</evidence>
<keyword evidence="2 3" id="KW-0040">ANK repeat</keyword>
<dbReference type="OrthoDB" id="426293at2759"/>
<comment type="caution">
    <text evidence="4">The sequence shown here is derived from an EMBL/GenBank/DDBJ whole genome shotgun (WGS) entry which is preliminary data.</text>
</comment>
<dbReference type="InterPro" id="IPR002110">
    <property type="entry name" value="Ankyrin_rpt"/>
</dbReference>
<sequence length="412" mass="45656">MNLGVIGGPQGPKALLDAVRKAVRDGNIDALNRLSKDFLSINDNVEKCRDENGNTVVHLALDKSSATLEYVVQKLRADVNATNAQGRTPLHEAVTHNYVECCELLLDNGADDTIQSTTQSTPFHTAAACGSVECMEVIFARSETPAEKVNELDRQRSSALHKCAFDGDVRVSRWLVEHGATIDVADAANATPLLVAVKMGQTAVVEYLLSQGADCNRQDQQGNSGLHFCAVRCDLPVAQLLLNSRANPRLMNAELNTPLHIAAQHVRLDSPAWEQMVGLLLMAGCDPLQLNASNKKPSDYVGRGLKKVFTREAVEQRMRKEAKAREENDAELANAWEECSRWKTKVLTDVHHRRSWEAAEDDRLAKEKEERLRAANDARMMYDEAMERCRFQEAEIARKKGMLEKANTKAGN</sequence>
<dbReference type="Gene3D" id="1.25.40.20">
    <property type="entry name" value="Ankyrin repeat-containing domain"/>
    <property type="match status" value="3"/>
</dbReference>
<dbReference type="Proteomes" id="UP000038009">
    <property type="component" value="Unassembled WGS sequence"/>
</dbReference>
<feature type="repeat" description="ANK" evidence="3">
    <location>
        <begin position="188"/>
        <end position="220"/>
    </location>
</feature>
<dbReference type="PANTHER" id="PTHR24180:SF45">
    <property type="entry name" value="POLY [ADP-RIBOSE] POLYMERASE TANKYRASE"/>
    <property type="match status" value="1"/>
</dbReference>
<reference evidence="4 5" key="1">
    <citation type="journal article" date="2015" name="PLoS Pathog.">
        <title>Leptomonas seymouri: Adaptations to the Dixenous Life Cycle Analyzed by Genome Sequencing, Transcriptome Profiling and Co-infection with Leishmania donovani.</title>
        <authorList>
            <person name="Kraeva N."/>
            <person name="Butenko A."/>
            <person name="Hlavacova J."/>
            <person name="Kostygov A."/>
            <person name="Myskova J."/>
            <person name="Grybchuk D."/>
            <person name="Lestinova T."/>
            <person name="Votypka J."/>
            <person name="Volf P."/>
            <person name="Opperdoes F."/>
            <person name="Flegontov P."/>
            <person name="Lukes J."/>
            <person name="Yurchenko V."/>
        </authorList>
    </citation>
    <scope>NUCLEOTIDE SEQUENCE [LARGE SCALE GENOMIC DNA]</scope>
    <source>
        <strain evidence="4 5">ATCC 30220</strain>
    </source>
</reference>
<dbReference type="Pfam" id="PF12796">
    <property type="entry name" value="Ank_2"/>
    <property type="match status" value="2"/>
</dbReference>
<dbReference type="InterPro" id="IPR036770">
    <property type="entry name" value="Ankyrin_rpt-contain_sf"/>
</dbReference>
<evidence type="ECO:0000256" key="1">
    <source>
        <dbReference type="ARBA" id="ARBA00022737"/>
    </source>
</evidence>
<evidence type="ECO:0000256" key="3">
    <source>
        <dbReference type="PROSITE-ProRule" id="PRU00023"/>
    </source>
</evidence>
<feature type="repeat" description="ANK" evidence="3">
    <location>
        <begin position="155"/>
        <end position="187"/>
    </location>
</feature>
<dbReference type="PRINTS" id="PR01415">
    <property type="entry name" value="ANKYRIN"/>
</dbReference>
<keyword evidence="1" id="KW-0677">Repeat</keyword>
<protein>
    <submittedName>
        <fullName evidence="4">Uncharacterized protein</fullName>
    </submittedName>
</protein>
<dbReference type="AlphaFoldDB" id="A0A0N1HVX1"/>
<gene>
    <name evidence="4" type="ORF">ABL78_6102</name>
</gene>
<feature type="repeat" description="ANK" evidence="3">
    <location>
        <begin position="85"/>
        <end position="117"/>
    </location>
</feature>
<dbReference type="Pfam" id="PF13637">
    <property type="entry name" value="Ank_4"/>
    <property type="match status" value="1"/>
</dbReference>
<dbReference type="PROSITE" id="PS50297">
    <property type="entry name" value="ANK_REP_REGION"/>
    <property type="match status" value="3"/>
</dbReference>
<dbReference type="InterPro" id="IPR051637">
    <property type="entry name" value="Ank_repeat_dom-contain_49"/>
</dbReference>
<accession>A0A0N1HVX1</accession>
<evidence type="ECO:0000313" key="5">
    <source>
        <dbReference type="Proteomes" id="UP000038009"/>
    </source>
</evidence>
<organism evidence="4 5">
    <name type="scientific">Leptomonas seymouri</name>
    <dbReference type="NCBI Taxonomy" id="5684"/>
    <lineage>
        <taxon>Eukaryota</taxon>
        <taxon>Discoba</taxon>
        <taxon>Euglenozoa</taxon>
        <taxon>Kinetoplastea</taxon>
        <taxon>Metakinetoplastina</taxon>
        <taxon>Trypanosomatida</taxon>
        <taxon>Trypanosomatidae</taxon>
        <taxon>Leishmaniinae</taxon>
        <taxon>Leptomonas</taxon>
    </lineage>
</organism>
<dbReference type="VEuPathDB" id="TriTrypDB:Lsey_0227_0080"/>
<dbReference type="PANTHER" id="PTHR24180">
    <property type="entry name" value="CYCLIN-DEPENDENT KINASE INHIBITOR 2C-RELATED"/>
    <property type="match status" value="1"/>
</dbReference>
<dbReference type="EMBL" id="LJSK01000227">
    <property type="protein sequence ID" value="KPI84845.1"/>
    <property type="molecule type" value="Genomic_DNA"/>
</dbReference>
<dbReference type="PROSITE" id="PS50088">
    <property type="entry name" value="ANK_REPEAT"/>
    <property type="match status" value="3"/>
</dbReference>